<feature type="domain" description="2Fe-2S ferredoxin-type" evidence="2">
    <location>
        <begin position="1"/>
        <end position="76"/>
    </location>
</feature>
<dbReference type="PANTHER" id="PTHR11908">
    <property type="entry name" value="XANTHINE DEHYDROGENASE"/>
    <property type="match status" value="1"/>
</dbReference>
<dbReference type="Gene3D" id="3.90.1170.50">
    <property type="entry name" value="Aldehyde oxidase/xanthine dehydrogenase, a/b hammerhead"/>
    <property type="match status" value="1"/>
</dbReference>
<dbReference type="CDD" id="cd00207">
    <property type="entry name" value="fer2"/>
    <property type="match status" value="1"/>
</dbReference>
<dbReference type="InterPro" id="IPR002888">
    <property type="entry name" value="2Fe-2S-bd"/>
</dbReference>
<dbReference type="InterPro" id="IPR046867">
    <property type="entry name" value="AldOxase/xan_DH_MoCoBD2"/>
</dbReference>
<dbReference type="EMBL" id="UOEU01000069">
    <property type="protein sequence ID" value="VAW30597.1"/>
    <property type="molecule type" value="Genomic_DNA"/>
</dbReference>
<dbReference type="InterPro" id="IPR017697">
    <property type="entry name" value="Xdh"/>
</dbReference>
<dbReference type="InterPro" id="IPR001041">
    <property type="entry name" value="2Fe-2S_ferredoxin-type"/>
</dbReference>
<dbReference type="InterPro" id="IPR008274">
    <property type="entry name" value="AldOxase/xan_DH_MoCoBD1"/>
</dbReference>
<dbReference type="Gene3D" id="3.30.365.10">
    <property type="entry name" value="Aldehyde oxidase/xanthine dehydrogenase, molybdopterin binding domain"/>
    <property type="match status" value="5"/>
</dbReference>
<proteinExistence type="inferred from homology"/>
<reference evidence="3" key="1">
    <citation type="submission" date="2018-06" db="EMBL/GenBank/DDBJ databases">
        <authorList>
            <person name="Zhirakovskaya E."/>
        </authorList>
    </citation>
    <scope>NUCLEOTIDE SEQUENCE</scope>
</reference>
<dbReference type="SMART" id="SM01008">
    <property type="entry name" value="Ald_Xan_dh_C"/>
    <property type="match status" value="1"/>
</dbReference>
<dbReference type="InterPro" id="IPR036856">
    <property type="entry name" value="Ald_Oxase/Xan_DH_a/b_sf"/>
</dbReference>
<dbReference type="InterPro" id="IPR036010">
    <property type="entry name" value="2Fe-2S_ferredoxin-like_sf"/>
</dbReference>
<dbReference type="SUPFAM" id="SSF54292">
    <property type="entry name" value="2Fe-2S ferredoxin-like"/>
    <property type="match status" value="1"/>
</dbReference>
<dbReference type="InterPro" id="IPR037165">
    <property type="entry name" value="AldOxase/xan_DH_Mopterin-bd_sf"/>
</dbReference>
<dbReference type="GO" id="GO:0004854">
    <property type="term" value="F:xanthine dehydrogenase activity"/>
    <property type="evidence" value="ECO:0007669"/>
    <property type="project" value="UniProtKB-EC"/>
</dbReference>
<dbReference type="EC" id="1.17.1.4" evidence="3"/>
<dbReference type="SUPFAM" id="SSF54665">
    <property type="entry name" value="CO dehydrogenase molybdoprotein N-domain-like"/>
    <property type="match status" value="1"/>
</dbReference>
<protein>
    <submittedName>
        <fullName evidence="3">Xanthine dehydrogenase, molybdenum binding subunit</fullName>
        <ecNumber evidence="3">1.17.1.4</ecNumber>
    </submittedName>
</protein>
<dbReference type="Gene3D" id="1.10.150.120">
    <property type="entry name" value="[2Fe-2S]-binding domain"/>
    <property type="match status" value="1"/>
</dbReference>
<dbReference type="Pfam" id="PF01799">
    <property type="entry name" value="Fer2_2"/>
    <property type="match status" value="1"/>
</dbReference>
<comment type="similarity">
    <text evidence="1">Belongs to the xanthine dehydrogenase family.</text>
</comment>
<evidence type="ECO:0000313" key="3">
    <source>
        <dbReference type="EMBL" id="VAW30597.1"/>
    </source>
</evidence>
<dbReference type="Pfam" id="PF01315">
    <property type="entry name" value="Ald_Xan_dh_C"/>
    <property type="match status" value="1"/>
</dbReference>
<dbReference type="GO" id="GO:0051536">
    <property type="term" value="F:iron-sulfur cluster binding"/>
    <property type="evidence" value="ECO:0007669"/>
    <property type="project" value="InterPro"/>
</dbReference>
<dbReference type="InterPro" id="IPR016208">
    <property type="entry name" value="Ald_Oxase/xanthine_DH-like"/>
</dbReference>
<name>A0A3B0UYN6_9ZZZZ</name>
<accession>A0A3B0UYN6</accession>
<dbReference type="SUPFAM" id="SSF56003">
    <property type="entry name" value="Molybdenum cofactor-binding domain"/>
    <property type="match status" value="1"/>
</dbReference>
<organism evidence="3">
    <name type="scientific">hydrothermal vent metagenome</name>
    <dbReference type="NCBI Taxonomy" id="652676"/>
    <lineage>
        <taxon>unclassified sequences</taxon>
        <taxon>metagenomes</taxon>
        <taxon>ecological metagenomes</taxon>
    </lineage>
</organism>
<dbReference type="Gene3D" id="3.10.20.30">
    <property type="match status" value="1"/>
</dbReference>
<keyword evidence="3" id="KW-0560">Oxidoreductase</keyword>
<dbReference type="Pfam" id="PF02738">
    <property type="entry name" value="MoCoBD_1"/>
    <property type="match status" value="1"/>
</dbReference>
<dbReference type="InterPro" id="IPR000674">
    <property type="entry name" value="Ald_Oxase/Xan_DH_a/b"/>
</dbReference>
<dbReference type="InterPro" id="IPR012675">
    <property type="entry name" value="Beta-grasp_dom_sf"/>
</dbReference>
<dbReference type="PANTHER" id="PTHR11908:SF157">
    <property type="entry name" value="XANTHINE DEHYDROGENASE SUBUNIT D-RELATED"/>
    <property type="match status" value="1"/>
</dbReference>
<evidence type="ECO:0000256" key="1">
    <source>
        <dbReference type="ARBA" id="ARBA00006849"/>
    </source>
</evidence>
<dbReference type="Pfam" id="PF20256">
    <property type="entry name" value="MoCoBD_2"/>
    <property type="match status" value="1"/>
</dbReference>
<dbReference type="SUPFAM" id="SSF47741">
    <property type="entry name" value="CO dehydrogenase ISP C-domain like"/>
    <property type="match status" value="1"/>
</dbReference>
<dbReference type="PROSITE" id="PS51085">
    <property type="entry name" value="2FE2S_FER_2"/>
    <property type="match status" value="1"/>
</dbReference>
<dbReference type="AlphaFoldDB" id="A0A3B0UYN6"/>
<dbReference type="GO" id="GO:0005506">
    <property type="term" value="F:iron ion binding"/>
    <property type="evidence" value="ECO:0007669"/>
    <property type="project" value="InterPro"/>
</dbReference>
<sequence>MKFILNGQTTEYSGDPEMPLLTYLRDEASILSAKDGCAPQAACGACVVQLNDKAVLSCVTKMSRVADGQIMTTEGLGAYRQEVFANSFVSCGGVQCGFCIPGIVMQSNVLINKNPEPSRADIEKALTPNLCRCTGYKKIVDSVEMAAAAIRKEEEVKLPEGNGRIGSRQPKYQASDLVLGQHHYTDDIRLPGMKVGALKFSDHPRAKVLKIDSSQAAKMDGVIRILTAKDVPGDRQIGLIRQDWPLMIAEGETTRYVGDVLALVVAENDTIAREAVSQIQIEYEVLEPLIDMHKALLPDAPQIHSEGNKLSCSVTSRGNIADAEKESAYIAEGIFETQMIEHGFMEPECTVAEPIADGVKVFSSGQGIFDDRKQIAKLLGLPLEKVHVILVPNGGGFGGKEDLTTQGHAALAAYLLQTAVKVRLTRDESILMHPKRHPIWMDYRIGCDANGKLTFVKVKFLGDTGAYASVGMKVLERSAGHATGAYNVPVTDVEATAVYTNNLPCGAMRGFGVNQSAFGLETLIDELCEKGGFDRWQFRYDNALQNGNMTATGQIIEGGAGVRETLLAVKEAYDAADYVGIACGLKNTGIGNGMPDESKARIQILAADKVLIDHGWTEMGQGINTVAQQVVCHETGIDPSFIEVRIDTASGQEAGMTTASRGTSLVGNALIDACRQLKEDLQTQSLAELVGRSYEGYFVVDWTTKPGAMVEKVYTHYSYSYATQLVILGEDGRIQKITAAHDAGKIFNPTLFEGQLEGSIHMGLGYAISEDLVMENGRPKTTRLRDCGILRAKEMPEMEIIGVEVPDPYGPYGAKGVGEIGLVPTAGAVANALYQYDGVRRYKLPMRIPKRGLVKKNDHQQ</sequence>
<evidence type="ECO:0000259" key="2">
    <source>
        <dbReference type="PROSITE" id="PS51085"/>
    </source>
</evidence>
<dbReference type="NCBIfam" id="TIGR03311">
    <property type="entry name" value="Se_dep_XDH"/>
    <property type="match status" value="1"/>
</dbReference>
<gene>
    <name evidence="3" type="ORF">MNBD_CHLOROFLEXI01-3465</name>
</gene>
<dbReference type="InterPro" id="IPR036884">
    <property type="entry name" value="2Fe-2S-bd_dom_sf"/>
</dbReference>